<comment type="caution">
    <text evidence="1">The sequence shown here is derived from an EMBL/GenBank/DDBJ whole genome shotgun (WGS) entry which is preliminary data.</text>
</comment>
<sequence>MGLIGLFRMKQTSQKQTSDYLYENMSLVRWKQHSKQLFVGSNTRIMAAAGGARDNQRSQAELAEVVPQTHHCCTGSRVVPSIYF</sequence>
<reference evidence="1 2" key="1">
    <citation type="journal article" date="2021" name="Elife">
        <title>Chloroplast acquisition without the gene transfer in kleptoplastic sea slugs, Plakobranchus ocellatus.</title>
        <authorList>
            <person name="Maeda T."/>
            <person name="Takahashi S."/>
            <person name="Yoshida T."/>
            <person name="Shimamura S."/>
            <person name="Takaki Y."/>
            <person name="Nagai Y."/>
            <person name="Toyoda A."/>
            <person name="Suzuki Y."/>
            <person name="Arimoto A."/>
            <person name="Ishii H."/>
            <person name="Satoh N."/>
            <person name="Nishiyama T."/>
            <person name="Hasebe M."/>
            <person name="Maruyama T."/>
            <person name="Minagawa J."/>
            <person name="Obokata J."/>
            <person name="Shigenobu S."/>
        </authorList>
    </citation>
    <scope>NUCLEOTIDE SEQUENCE [LARGE SCALE GENOMIC DNA]</scope>
</reference>
<dbReference type="Proteomes" id="UP000735302">
    <property type="component" value="Unassembled WGS sequence"/>
</dbReference>
<evidence type="ECO:0000313" key="1">
    <source>
        <dbReference type="EMBL" id="GFO40640.1"/>
    </source>
</evidence>
<dbReference type="AlphaFoldDB" id="A0AAV4D999"/>
<evidence type="ECO:0000313" key="2">
    <source>
        <dbReference type="Proteomes" id="UP000735302"/>
    </source>
</evidence>
<dbReference type="EMBL" id="BLXT01007628">
    <property type="protein sequence ID" value="GFO40640.1"/>
    <property type="molecule type" value="Genomic_DNA"/>
</dbReference>
<accession>A0AAV4D999</accession>
<protein>
    <submittedName>
        <fullName evidence="1">Uncharacterized protein</fullName>
    </submittedName>
</protein>
<proteinExistence type="predicted"/>
<organism evidence="1 2">
    <name type="scientific">Plakobranchus ocellatus</name>
    <dbReference type="NCBI Taxonomy" id="259542"/>
    <lineage>
        <taxon>Eukaryota</taxon>
        <taxon>Metazoa</taxon>
        <taxon>Spiralia</taxon>
        <taxon>Lophotrochozoa</taxon>
        <taxon>Mollusca</taxon>
        <taxon>Gastropoda</taxon>
        <taxon>Heterobranchia</taxon>
        <taxon>Euthyneura</taxon>
        <taxon>Panpulmonata</taxon>
        <taxon>Sacoglossa</taxon>
        <taxon>Placobranchoidea</taxon>
        <taxon>Plakobranchidae</taxon>
        <taxon>Plakobranchus</taxon>
    </lineage>
</organism>
<keyword evidence="2" id="KW-1185">Reference proteome</keyword>
<name>A0AAV4D999_9GAST</name>
<gene>
    <name evidence="1" type="ORF">PoB_006714500</name>
</gene>